<protein>
    <recommendedName>
        <fullName evidence="5">TraP protein</fullName>
    </recommendedName>
</protein>
<evidence type="ECO:0000313" key="3">
    <source>
        <dbReference type="EMBL" id="RMM06878.1"/>
    </source>
</evidence>
<keyword evidence="2" id="KW-0812">Transmembrane</keyword>
<evidence type="ECO:0008006" key="5">
    <source>
        <dbReference type="Google" id="ProtNLM"/>
    </source>
</evidence>
<evidence type="ECO:0000313" key="4">
    <source>
        <dbReference type="Proteomes" id="UP000278587"/>
    </source>
</evidence>
<dbReference type="OrthoDB" id="6507272at2"/>
<dbReference type="InterPro" id="IPR049608">
    <property type="entry name" value="TraP-like"/>
</dbReference>
<gene>
    <name evidence="3" type="ORF">ALQ84_200292</name>
</gene>
<sequence length="239" mass="25559">MSEFSSTAEPKASTIERPAPTPAPSPKVWQRPIVMGLSLPWLIGIALLLALVGWYLFGPEKSASVNRLAFENDLEQQPLPAEQSSTHPAAAAAESDLGPFKNEVASMIGGVRTYAEVNRTAIQRLAETVKTQGAAQQALQQQLSEAQAQNSVLSARVSFLEGRPSAMTTAPPQQTGKPVANARSPLNGMRVQAIQNGMAWVYWQDKTWAVSAGEKLGQVTVTGINPQTREVLTSAGTIK</sequence>
<comment type="caution">
    <text evidence="3">The sequence shown here is derived from an EMBL/GenBank/DDBJ whole genome shotgun (WGS) entry which is preliminary data.</text>
</comment>
<name>A0A0P9KL10_9PSED</name>
<organism evidence="3 4">
    <name type="scientific">Pseudomonas caricapapayae</name>
    <dbReference type="NCBI Taxonomy" id="46678"/>
    <lineage>
        <taxon>Bacteria</taxon>
        <taxon>Pseudomonadati</taxon>
        <taxon>Pseudomonadota</taxon>
        <taxon>Gammaproteobacteria</taxon>
        <taxon>Pseudomonadales</taxon>
        <taxon>Pseudomonadaceae</taxon>
        <taxon>Pseudomonas</taxon>
    </lineage>
</organism>
<feature type="region of interest" description="Disordered" evidence="1">
    <location>
        <begin position="1"/>
        <end position="27"/>
    </location>
</feature>
<dbReference type="NCBIfam" id="NF033885">
    <property type="entry name" value="conj_TraP_IncI1"/>
    <property type="match status" value="1"/>
</dbReference>
<accession>A0A0P9KL10</accession>
<evidence type="ECO:0000256" key="1">
    <source>
        <dbReference type="SAM" id="MobiDB-lite"/>
    </source>
</evidence>
<dbReference type="EMBL" id="RBOC01000148">
    <property type="protein sequence ID" value="RMM06878.1"/>
    <property type="molecule type" value="Genomic_DNA"/>
</dbReference>
<dbReference type="Proteomes" id="UP000278587">
    <property type="component" value="Unassembled WGS sequence"/>
</dbReference>
<dbReference type="RefSeq" id="WP_055007569.1">
    <property type="nucleotide sequence ID" value="NZ_LJPW01000005.1"/>
</dbReference>
<dbReference type="AlphaFoldDB" id="A0A0P9KL10"/>
<proteinExistence type="predicted"/>
<feature type="transmembrane region" description="Helical" evidence="2">
    <location>
        <begin position="33"/>
        <end position="57"/>
    </location>
</feature>
<evidence type="ECO:0000256" key="2">
    <source>
        <dbReference type="SAM" id="Phobius"/>
    </source>
</evidence>
<keyword evidence="2" id="KW-0472">Membrane</keyword>
<reference evidence="3 4" key="1">
    <citation type="submission" date="2018-08" db="EMBL/GenBank/DDBJ databases">
        <title>Recombination of ecologically and evolutionarily significant loci maintains genetic cohesion in the Pseudomonas syringae species complex.</title>
        <authorList>
            <person name="Dillon M."/>
            <person name="Thakur S."/>
            <person name="Almeida R.N.D."/>
            <person name="Weir B.S."/>
            <person name="Guttman D.S."/>
        </authorList>
    </citation>
    <scope>NUCLEOTIDE SEQUENCE [LARGE SCALE GENOMIC DNA]</scope>
    <source>
        <strain evidence="3 4">ICMP 4086</strain>
    </source>
</reference>
<keyword evidence="2" id="KW-1133">Transmembrane helix</keyword>